<evidence type="ECO:0000313" key="3">
    <source>
        <dbReference type="Proteomes" id="UP000433309"/>
    </source>
</evidence>
<evidence type="ECO:0000256" key="1">
    <source>
        <dbReference type="SAM" id="SignalP"/>
    </source>
</evidence>
<feature type="chain" id="PRO_5026044899" description="YaiO family outer membrane beta-barrel protein" evidence="1">
    <location>
        <begin position="35"/>
        <end position="245"/>
    </location>
</feature>
<evidence type="ECO:0008006" key="4">
    <source>
        <dbReference type="Google" id="ProtNLM"/>
    </source>
</evidence>
<dbReference type="Proteomes" id="UP000433309">
    <property type="component" value="Unassembled WGS sequence"/>
</dbReference>
<reference evidence="2 3" key="1">
    <citation type="submission" date="2019-11" db="EMBL/GenBank/DDBJ databases">
        <title>Novel species isolated from a subtropical stream in China.</title>
        <authorList>
            <person name="Lu H."/>
        </authorList>
    </citation>
    <scope>NUCLEOTIDE SEQUENCE [LARGE SCALE GENOMIC DNA]</scope>
    <source>
        <strain evidence="2 3">FT80W</strain>
    </source>
</reference>
<sequence>MFMRVPTQFRQSIRPLALSVLASLLALDAPDAQAQLSGSAGLLSNYLYRGVTLSDDKPAARLALNYDGAEGWFAGGQVVTGQLAVETHRSAQWTGYAGYAQRLPSGLAWETGVTSYTFSHTPGWNYREVFVGLAGETLSARLHYSPDYMGMGERSLYAEVNGGWKLAPRLQAFWHAGSYHSFDNAQSSRHEARLGLATGYQGWQAQVSLDLTRARAASSTDLYGVSTGGGGTWRHQVVLAVARAF</sequence>
<dbReference type="AlphaFoldDB" id="A0A6I2L320"/>
<evidence type="ECO:0000313" key="2">
    <source>
        <dbReference type="EMBL" id="MRW92491.1"/>
    </source>
</evidence>
<dbReference type="Pfam" id="PF09694">
    <property type="entry name" value="Gcw_chp"/>
    <property type="match status" value="1"/>
</dbReference>
<keyword evidence="1" id="KW-0732">Signal</keyword>
<gene>
    <name evidence="2" type="ORF">GJ699_21055</name>
</gene>
<organism evidence="2 3">
    <name type="scientific">Duganella guangzhouensis</name>
    <dbReference type="NCBI Taxonomy" id="2666084"/>
    <lineage>
        <taxon>Bacteria</taxon>
        <taxon>Pseudomonadati</taxon>
        <taxon>Pseudomonadota</taxon>
        <taxon>Betaproteobacteria</taxon>
        <taxon>Burkholderiales</taxon>
        <taxon>Oxalobacteraceae</taxon>
        <taxon>Telluria group</taxon>
        <taxon>Duganella</taxon>
    </lineage>
</organism>
<proteinExistence type="predicted"/>
<comment type="caution">
    <text evidence="2">The sequence shown here is derived from an EMBL/GenBank/DDBJ whole genome shotgun (WGS) entry which is preliminary data.</text>
</comment>
<accession>A0A6I2L320</accession>
<dbReference type="InterPro" id="IPR010239">
    <property type="entry name" value="CHP02001"/>
</dbReference>
<keyword evidence="3" id="KW-1185">Reference proteome</keyword>
<name>A0A6I2L320_9BURK</name>
<protein>
    <recommendedName>
        <fullName evidence="4">YaiO family outer membrane beta-barrel protein</fullName>
    </recommendedName>
</protein>
<dbReference type="NCBIfam" id="TIGR02001">
    <property type="entry name" value="gcw_chp"/>
    <property type="match status" value="1"/>
</dbReference>
<feature type="signal peptide" evidence="1">
    <location>
        <begin position="1"/>
        <end position="34"/>
    </location>
</feature>
<dbReference type="EMBL" id="WKJK01000011">
    <property type="protein sequence ID" value="MRW92491.1"/>
    <property type="molecule type" value="Genomic_DNA"/>
</dbReference>